<name>A0A448ZI43_9STRA</name>
<dbReference type="Proteomes" id="UP000291116">
    <property type="component" value="Unassembled WGS sequence"/>
</dbReference>
<evidence type="ECO:0000313" key="2">
    <source>
        <dbReference type="Proteomes" id="UP000291116"/>
    </source>
</evidence>
<organism evidence="1 2">
    <name type="scientific">Pseudo-nitzschia multistriata</name>
    <dbReference type="NCBI Taxonomy" id="183589"/>
    <lineage>
        <taxon>Eukaryota</taxon>
        <taxon>Sar</taxon>
        <taxon>Stramenopiles</taxon>
        <taxon>Ochrophyta</taxon>
        <taxon>Bacillariophyta</taxon>
        <taxon>Bacillariophyceae</taxon>
        <taxon>Bacillariophycidae</taxon>
        <taxon>Bacillariales</taxon>
        <taxon>Bacillariaceae</taxon>
        <taxon>Pseudo-nitzschia</taxon>
    </lineage>
</organism>
<dbReference type="EMBL" id="CAACVS010000378">
    <property type="protein sequence ID" value="VEU41727.1"/>
    <property type="molecule type" value="Genomic_DNA"/>
</dbReference>
<reference evidence="1 2" key="1">
    <citation type="submission" date="2019-01" db="EMBL/GenBank/DDBJ databases">
        <authorList>
            <person name="Ferrante I. M."/>
        </authorList>
    </citation>
    <scope>NUCLEOTIDE SEQUENCE [LARGE SCALE GENOMIC DNA]</scope>
    <source>
        <strain evidence="1 2">B856</strain>
    </source>
</reference>
<sequence length="230" mass="26385">MVRIKIKKKGKKDEPHRTGNFLYRNTTNRITAKRCHLVGESSPVKRVHANHLLSKRLSVETCVSPSQEALEPRIASLNDRNNFVVGVLSSHTAPNIVPSDETDTFATGDVNKGSPDSLSNVRLKLLSVMDKVVDHGNMVFGNMGVVLSSCEEEDLKRRQCDLMERLDKLFERHQRFIEDRNPQDIPIYDDVPSDSFLHILHHQQTEDVSQQYTETKEELDFQYLENLFQL</sequence>
<gene>
    <name evidence="1" type="ORF">PSNMU_V1.4_AUG-EV-PASAV3_0086600</name>
</gene>
<protein>
    <submittedName>
        <fullName evidence="1">Uncharacterized protein</fullName>
    </submittedName>
</protein>
<proteinExistence type="predicted"/>
<keyword evidence="2" id="KW-1185">Reference proteome</keyword>
<evidence type="ECO:0000313" key="1">
    <source>
        <dbReference type="EMBL" id="VEU41727.1"/>
    </source>
</evidence>
<dbReference type="AlphaFoldDB" id="A0A448ZI43"/>
<accession>A0A448ZI43</accession>